<protein>
    <recommendedName>
        <fullName evidence="4">Tox-PAAR-like domain-containing protein</fullName>
    </recommendedName>
</protein>
<evidence type="ECO:0008006" key="4">
    <source>
        <dbReference type="Google" id="ProtNLM"/>
    </source>
</evidence>
<proteinExistence type="predicted"/>
<feature type="region of interest" description="Disordered" evidence="1">
    <location>
        <begin position="37"/>
        <end position="61"/>
    </location>
</feature>
<dbReference type="Pfam" id="PF13665">
    <property type="entry name" value="Tox-PAAR-like"/>
    <property type="match status" value="1"/>
</dbReference>
<dbReference type="EMBL" id="CAJNBJ010000017">
    <property type="protein sequence ID" value="CAE6781678.1"/>
    <property type="molecule type" value="Genomic_DNA"/>
</dbReference>
<evidence type="ECO:0000313" key="3">
    <source>
        <dbReference type="Proteomes" id="UP000675880"/>
    </source>
</evidence>
<dbReference type="RefSeq" id="WP_213043559.1">
    <property type="nucleotide sequence ID" value="NZ_CAJNBJ010000017.1"/>
</dbReference>
<organism evidence="2 3">
    <name type="scientific">Nitrospira defluvii</name>
    <dbReference type="NCBI Taxonomy" id="330214"/>
    <lineage>
        <taxon>Bacteria</taxon>
        <taxon>Pseudomonadati</taxon>
        <taxon>Nitrospirota</taxon>
        <taxon>Nitrospiria</taxon>
        <taxon>Nitrospirales</taxon>
        <taxon>Nitrospiraceae</taxon>
        <taxon>Nitrospira</taxon>
    </lineage>
</organism>
<dbReference type="CDD" id="cd14740">
    <property type="entry name" value="PAAR_4"/>
    <property type="match status" value="1"/>
</dbReference>
<name>A0ABM8S0A3_9BACT</name>
<reference evidence="2 3" key="1">
    <citation type="submission" date="2021-02" db="EMBL/GenBank/DDBJ databases">
        <authorList>
            <person name="Han P."/>
        </authorList>
    </citation>
    <scope>NUCLEOTIDE SEQUENCE [LARGE SCALE GENOMIC DNA]</scope>
    <source>
        <strain evidence="2">Candidatus Nitrospira sp. ZN2</strain>
    </source>
</reference>
<evidence type="ECO:0000256" key="1">
    <source>
        <dbReference type="SAM" id="MobiDB-lite"/>
    </source>
</evidence>
<sequence>MASVFANCRGVVHKRSGGTSTVFPDVCKTPTPGGTVPIPYPNIGMSSNTSGGPKSVKTDGQMPMVKGATYKMTSGDEAGNAGGGVVSNSFKGEAEFMMYSFDVKFEGKNVCRLGDPLFHNKKNIMG</sequence>
<evidence type="ECO:0000313" key="2">
    <source>
        <dbReference type="EMBL" id="CAE6781678.1"/>
    </source>
</evidence>
<accession>A0ABM8S0A3</accession>
<keyword evidence="3" id="KW-1185">Reference proteome</keyword>
<comment type="caution">
    <text evidence="2">The sequence shown here is derived from an EMBL/GenBank/DDBJ whole genome shotgun (WGS) entry which is preliminary data.</text>
</comment>
<dbReference type="Proteomes" id="UP000675880">
    <property type="component" value="Unassembled WGS sequence"/>
</dbReference>
<gene>
    <name evidence="2" type="ORF">NSPZN2_40786</name>
</gene>